<name>A0A3L5TRC6_MYTGA</name>
<organism evidence="5 6">
    <name type="scientific">Mytilus galloprovincialis</name>
    <name type="common">Mediterranean mussel</name>
    <dbReference type="NCBI Taxonomy" id="29158"/>
    <lineage>
        <taxon>Eukaryota</taxon>
        <taxon>Metazoa</taxon>
        <taxon>Spiralia</taxon>
        <taxon>Lophotrochozoa</taxon>
        <taxon>Mollusca</taxon>
        <taxon>Bivalvia</taxon>
        <taxon>Autobranchia</taxon>
        <taxon>Pteriomorphia</taxon>
        <taxon>Mytilida</taxon>
        <taxon>Mytiloidea</taxon>
        <taxon>Mytilidae</taxon>
        <taxon>Mytilinae</taxon>
        <taxon>Mytilus</taxon>
    </lineage>
</organism>
<proteinExistence type="predicted"/>
<dbReference type="CDD" id="cd00051">
    <property type="entry name" value="EFh"/>
    <property type="match status" value="1"/>
</dbReference>
<dbReference type="PROSITE" id="PS00303">
    <property type="entry name" value="S100_CABP"/>
    <property type="match status" value="1"/>
</dbReference>
<evidence type="ECO:0000256" key="2">
    <source>
        <dbReference type="ARBA" id="ARBA00022837"/>
    </source>
</evidence>
<dbReference type="InterPro" id="IPR050145">
    <property type="entry name" value="Centrin_CML-like"/>
</dbReference>
<dbReference type="GO" id="GO:0005509">
    <property type="term" value="F:calcium ion binding"/>
    <property type="evidence" value="ECO:0007669"/>
    <property type="project" value="InterPro"/>
</dbReference>
<accession>A0A3L5TRC6</accession>
<dbReference type="InterPro" id="IPR001751">
    <property type="entry name" value="S100/CaBP7/8-like_CS"/>
</dbReference>
<evidence type="ECO:0000259" key="4">
    <source>
        <dbReference type="PROSITE" id="PS50222"/>
    </source>
</evidence>
<protein>
    <recommendedName>
        <fullName evidence="4">EF-hand domain-containing protein</fullName>
    </recommendedName>
</protein>
<evidence type="ECO:0000313" key="5">
    <source>
        <dbReference type="EMBL" id="OPL21731.1"/>
    </source>
</evidence>
<dbReference type="InterPro" id="IPR011992">
    <property type="entry name" value="EF-hand-dom_pair"/>
</dbReference>
<dbReference type="Gene3D" id="1.10.238.10">
    <property type="entry name" value="EF-hand"/>
    <property type="match status" value="2"/>
</dbReference>
<dbReference type="PROSITE" id="PS00018">
    <property type="entry name" value="EF_HAND_1"/>
    <property type="match status" value="3"/>
</dbReference>
<dbReference type="PROSITE" id="PS50222">
    <property type="entry name" value="EF_HAND_2"/>
    <property type="match status" value="3"/>
</dbReference>
<feature type="domain" description="EF-hand" evidence="4">
    <location>
        <begin position="42"/>
        <end position="77"/>
    </location>
</feature>
<dbReference type="InterPro" id="IPR002048">
    <property type="entry name" value="EF_hand_dom"/>
</dbReference>
<evidence type="ECO:0000313" key="6">
    <source>
        <dbReference type="Proteomes" id="UP000266721"/>
    </source>
</evidence>
<dbReference type="AlphaFoldDB" id="A0A3L5TRC6"/>
<dbReference type="PANTHER" id="PTHR23050">
    <property type="entry name" value="CALCIUM BINDING PROTEIN"/>
    <property type="match status" value="1"/>
</dbReference>
<keyword evidence="1" id="KW-0677">Repeat</keyword>
<feature type="region of interest" description="Disordered" evidence="3">
    <location>
        <begin position="122"/>
        <end position="143"/>
    </location>
</feature>
<feature type="domain" description="EF-hand" evidence="4">
    <location>
        <begin position="80"/>
        <end position="115"/>
    </location>
</feature>
<feature type="domain" description="EF-hand" evidence="4">
    <location>
        <begin position="6"/>
        <end position="41"/>
    </location>
</feature>
<evidence type="ECO:0000256" key="1">
    <source>
        <dbReference type="ARBA" id="ARBA00022737"/>
    </source>
</evidence>
<dbReference type="SMART" id="SM00054">
    <property type="entry name" value="EFh"/>
    <property type="match status" value="4"/>
</dbReference>
<dbReference type="EMBL" id="KV589064">
    <property type="protein sequence ID" value="OPL21731.1"/>
    <property type="molecule type" value="Genomic_DNA"/>
</dbReference>
<comment type="caution">
    <text evidence="5">The sequence shown here is derived from an EMBL/GenBank/DDBJ whole genome shotgun (WGS) entry which is preliminary data.</text>
</comment>
<dbReference type="Proteomes" id="UP000266721">
    <property type="component" value="Unassembled WGS sequence"/>
</dbReference>
<keyword evidence="2" id="KW-0106">Calcium</keyword>
<evidence type="ECO:0000256" key="3">
    <source>
        <dbReference type="SAM" id="MobiDB-lite"/>
    </source>
</evidence>
<feature type="compositionally biased region" description="Basic and acidic residues" evidence="3">
    <location>
        <begin position="127"/>
        <end position="137"/>
    </location>
</feature>
<dbReference type="SMR" id="A0A3L5TRC6"/>
<dbReference type="Pfam" id="PF13499">
    <property type="entry name" value="EF-hand_7"/>
    <property type="match status" value="2"/>
</dbReference>
<dbReference type="InterPro" id="IPR018247">
    <property type="entry name" value="EF_Hand_1_Ca_BS"/>
</dbReference>
<dbReference type="FunFam" id="1.10.238.10:FF:000178">
    <property type="entry name" value="Calmodulin-2 A"/>
    <property type="match status" value="1"/>
</dbReference>
<keyword evidence="6" id="KW-1185">Reference proteome</keyword>
<gene>
    <name evidence="5" type="ORF">AM593_02539</name>
</gene>
<reference evidence="5 6" key="1">
    <citation type="journal article" date="2016" name="PLoS ONE">
        <title>A First Insight into the Genome of the Filter-Feeder Mussel Mytilus galloprovincialis.</title>
        <authorList>
            <person name="Murgarella M."/>
            <person name="Puiu D."/>
            <person name="Novoa B."/>
            <person name="Figueras A."/>
            <person name="Posada D."/>
            <person name="Canchaya C."/>
        </authorList>
    </citation>
    <scope>NUCLEOTIDE SEQUENCE [LARGE SCALE GENOMIC DNA]</scope>
    <source>
        <tissue evidence="5">Muscle</tissue>
    </source>
</reference>
<feature type="non-terminal residue" evidence="5">
    <location>
        <position position="1"/>
    </location>
</feature>
<dbReference type="GO" id="GO:0043226">
    <property type="term" value="C:organelle"/>
    <property type="evidence" value="ECO:0007669"/>
    <property type="project" value="UniProtKB-ARBA"/>
</dbReference>
<dbReference type="SUPFAM" id="SSF47473">
    <property type="entry name" value="EF-hand"/>
    <property type="match status" value="1"/>
</dbReference>
<sequence>MELPKEARDAIKKTYRAMDENGDGRVSVAEVRRASKRIGIEFSIDQIKQMMGELDDNGDGYINYPEFERMITTFIQEDTEEVNAARKIFQSMDVDGDGKVTVPEMVSSLKVSKAEAKELLEEADTDNDGKMSFEGRFSDTIYQ</sequence>